<feature type="transmembrane region" description="Helical" evidence="1">
    <location>
        <begin position="67"/>
        <end position="90"/>
    </location>
</feature>
<evidence type="ECO:0000259" key="2">
    <source>
        <dbReference type="PROSITE" id="PS50887"/>
    </source>
</evidence>
<feature type="transmembrane region" description="Helical" evidence="1">
    <location>
        <begin position="191"/>
        <end position="207"/>
    </location>
</feature>
<feature type="transmembrane region" description="Helical" evidence="1">
    <location>
        <begin position="168"/>
        <end position="185"/>
    </location>
</feature>
<dbReference type="EMBL" id="FOYZ01000001">
    <property type="protein sequence ID" value="SFR54483.1"/>
    <property type="molecule type" value="Genomic_DNA"/>
</dbReference>
<dbReference type="GO" id="GO:0052621">
    <property type="term" value="F:diguanylate cyclase activity"/>
    <property type="evidence" value="ECO:0007669"/>
    <property type="project" value="TreeGrafter"/>
</dbReference>
<accession>A0A1I6HJ42</accession>
<dbReference type="InterPro" id="IPR043128">
    <property type="entry name" value="Rev_trsase/Diguanyl_cyclase"/>
</dbReference>
<keyword evidence="1" id="KW-0472">Membrane</keyword>
<feature type="domain" description="GGDEF" evidence="2">
    <location>
        <begin position="237"/>
        <end position="367"/>
    </location>
</feature>
<dbReference type="OrthoDB" id="9804955at2"/>
<feature type="transmembrane region" description="Helical" evidence="1">
    <location>
        <begin position="6"/>
        <end position="23"/>
    </location>
</feature>
<dbReference type="PROSITE" id="PS50887">
    <property type="entry name" value="GGDEF"/>
    <property type="match status" value="1"/>
</dbReference>
<reference evidence="3 4" key="1">
    <citation type="submission" date="2016-10" db="EMBL/GenBank/DDBJ databases">
        <authorList>
            <person name="de Groot N.N."/>
        </authorList>
    </citation>
    <scope>NUCLEOTIDE SEQUENCE [LARGE SCALE GENOMIC DNA]</scope>
    <source>
        <strain evidence="3 4">743A</strain>
    </source>
</reference>
<keyword evidence="4" id="KW-1185">Reference proteome</keyword>
<name>A0A1I6HJ42_9FIRM</name>
<dbReference type="InterPro" id="IPR029787">
    <property type="entry name" value="Nucleotide_cyclase"/>
</dbReference>
<dbReference type="PANTHER" id="PTHR45138:SF9">
    <property type="entry name" value="DIGUANYLATE CYCLASE DGCM-RELATED"/>
    <property type="match status" value="1"/>
</dbReference>
<dbReference type="AlphaFoldDB" id="A0A1I6HJ42"/>
<dbReference type="SMART" id="SM00267">
    <property type="entry name" value="GGDEF"/>
    <property type="match status" value="1"/>
</dbReference>
<evidence type="ECO:0000256" key="1">
    <source>
        <dbReference type="SAM" id="Phobius"/>
    </source>
</evidence>
<organism evidence="3 4">
    <name type="scientific">Anaeromicropila populeti</name>
    <dbReference type="NCBI Taxonomy" id="37658"/>
    <lineage>
        <taxon>Bacteria</taxon>
        <taxon>Bacillati</taxon>
        <taxon>Bacillota</taxon>
        <taxon>Clostridia</taxon>
        <taxon>Lachnospirales</taxon>
        <taxon>Lachnospiraceae</taxon>
        <taxon>Anaeromicropila</taxon>
    </lineage>
</organism>
<keyword evidence="1" id="KW-1133">Transmembrane helix</keyword>
<proteinExistence type="predicted"/>
<dbReference type="SUPFAM" id="SSF55073">
    <property type="entry name" value="Nucleotide cyclase"/>
    <property type="match status" value="1"/>
</dbReference>
<dbReference type="PANTHER" id="PTHR45138">
    <property type="entry name" value="REGULATORY COMPONENTS OF SENSORY TRANSDUCTION SYSTEM"/>
    <property type="match status" value="1"/>
</dbReference>
<dbReference type="STRING" id="37658.SAMN05661086_00032"/>
<feature type="transmembrane region" description="Helical" evidence="1">
    <location>
        <begin position="135"/>
        <end position="156"/>
    </location>
</feature>
<evidence type="ECO:0000313" key="3">
    <source>
        <dbReference type="EMBL" id="SFR54483.1"/>
    </source>
</evidence>
<dbReference type="NCBIfam" id="TIGR00254">
    <property type="entry name" value="GGDEF"/>
    <property type="match status" value="1"/>
</dbReference>
<gene>
    <name evidence="3" type="ORF">SAMN05661086_00032</name>
</gene>
<dbReference type="InterPro" id="IPR000160">
    <property type="entry name" value="GGDEF_dom"/>
</dbReference>
<dbReference type="CDD" id="cd01949">
    <property type="entry name" value="GGDEF"/>
    <property type="match status" value="1"/>
</dbReference>
<dbReference type="RefSeq" id="WP_092558674.1">
    <property type="nucleotide sequence ID" value="NZ_FOYZ01000001.1"/>
</dbReference>
<dbReference type="Pfam" id="PF00990">
    <property type="entry name" value="GGDEF"/>
    <property type="match status" value="1"/>
</dbReference>
<feature type="transmembrane region" description="Helical" evidence="1">
    <location>
        <begin position="102"/>
        <end position="123"/>
    </location>
</feature>
<dbReference type="InterPro" id="IPR050469">
    <property type="entry name" value="Diguanylate_Cyclase"/>
</dbReference>
<protein>
    <submittedName>
        <fullName evidence="3">Diguanylate cyclase (GGDEF) domain-containing protein</fullName>
    </submittedName>
</protein>
<evidence type="ECO:0000313" key="4">
    <source>
        <dbReference type="Proteomes" id="UP000199659"/>
    </source>
</evidence>
<dbReference type="Gene3D" id="3.30.70.270">
    <property type="match status" value="1"/>
</dbReference>
<dbReference type="Proteomes" id="UP000199659">
    <property type="component" value="Unassembled WGS sequence"/>
</dbReference>
<feature type="transmembrane region" description="Helical" evidence="1">
    <location>
        <begin position="35"/>
        <end position="55"/>
    </location>
</feature>
<keyword evidence="1" id="KW-0812">Transmembrane</keyword>
<sequence>MDSTICIDILAIVVTLFTMVLAHKNVVIDRNKTKYFIHASVLTAAMLVLEIVTIWCQSTSNTNIIWLHIAANALGFALGPAVIIMVSILVWNRIDRFKLPFFIPFILNGIASLISIKTGWIFYVSPDNVYSRGDFFFINTVCCSFYLIILVYCNLIETKKYNKSERRFLMAIYLMVVAGGTAQAVNRKYLFIWGCVAVSLLLYYVFIRELQFRYDPLTNIYNRAMFEKEMERLSEADKVTIIAMDLNNLKKANDRYGHVQGDQILQSAASIIYEAFDEYGMVFRIGGDEFCVLCQDLDGIRLKQGIRTMEELEKLHNQNKKSVIPVEIAYGCYNYRKQVDGTLHDAYVMADKEMYKNKKKLKERIVF</sequence>